<keyword evidence="2" id="KW-1185">Reference proteome</keyword>
<accession>A0A6M1T737</accession>
<comment type="caution">
    <text evidence="1">The sequence shown here is derived from an EMBL/GenBank/DDBJ whole genome shotgun (WGS) entry which is preliminary data.</text>
</comment>
<evidence type="ECO:0000313" key="1">
    <source>
        <dbReference type="EMBL" id="NGP90007.1"/>
    </source>
</evidence>
<dbReference type="EMBL" id="JAALLS010000030">
    <property type="protein sequence ID" value="NGP90007.1"/>
    <property type="molecule type" value="Genomic_DNA"/>
</dbReference>
<dbReference type="Proteomes" id="UP000479132">
    <property type="component" value="Unassembled WGS sequence"/>
</dbReference>
<evidence type="ECO:0000313" key="2">
    <source>
        <dbReference type="Proteomes" id="UP000479132"/>
    </source>
</evidence>
<protein>
    <submittedName>
        <fullName evidence="1">Uncharacterized protein</fullName>
    </submittedName>
</protein>
<name>A0A6M1T737_9BACT</name>
<gene>
    <name evidence="1" type="ORF">G3569_16740</name>
</gene>
<sequence length="114" mass="13873">MRIDELLNERRENITEAQYQRLKVDKIFTIEFTGNDWNFKELDKLTELQARRLLRRYQKARKYEEDNNVQPPIREVIVNLSMEPEIPERPENLKGYDTTHIFAAYLQHKFNISF</sequence>
<proteinExistence type="predicted"/>
<reference evidence="1 2" key="1">
    <citation type="submission" date="2020-02" db="EMBL/GenBank/DDBJ databases">
        <title>Aliifodinibius halophilus 2W32, complete genome.</title>
        <authorList>
            <person name="Li Y."/>
            <person name="Wu S."/>
        </authorList>
    </citation>
    <scope>NUCLEOTIDE SEQUENCE [LARGE SCALE GENOMIC DNA]</scope>
    <source>
        <strain evidence="1 2">2W32</strain>
    </source>
</reference>
<dbReference type="RefSeq" id="WP_165271237.1">
    <property type="nucleotide sequence ID" value="NZ_JAALLS010000030.1"/>
</dbReference>
<dbReference type="AlphaFoldDB" id="A0A6M1T737"/>
<organism evidence="1 2">
    <name type="scientific">Fodinibius halophilus</name>
    <dbReference type="NCBI Taxonomy" id="1736908"/>
    <lineage>
        <taxon>Bacteria</taxon>
        <taxon>Pseudomonadati</taxon>
        <taxon>Balneolota</taxon>
        <taxon>Balneolia</taxon>
        <taxon>Balneolales</taxon>
        <taxon>Balneolaceae</taxon>
        <taxon>Fodinibius</taxon>
    </lineage>
</organism>